<feature type="region of interest" description="Disordered" evidence="1">
    <location>
        <begin position="46"/>
        <end position="88"/>
    </location>
</feature>
<reference evidence="2" key="1">
    <citation type="submission" date="2019-10" db="EMBL/GenBank/DDBJ databases">
        <title>The sequence and de novo assembly of the wild yak genome.</title>
        <authorList>
            <person name="Liu Y."/>
        </authorList>
    </citation>
    <scope>NUCLEOTIDE SEQUENCE [LARGE SCALE GENOMIC DNA]</scope>
    <source>
        <strain evidence="2">WY2019</strain>
    </source>
</reference>
<dbReference type="Proteomes" id="UP000322234">
    <property type="component" value="Unassembled WGS sequence"/>
</dbReference>
<feature type="region of interest" description="Disordered" evidence="1">
    <location>
        <begin position="1"/>
        <end position="27"/>
    </location>
</feature>
<comment type="caution">
    <text evidence="2">The sequence shown here is derived from an EMBL/GenBank/DDBJ whole genome shotgun (WGS) entry which is preliminary data.</text>
</comment>
<organism evidence="2 3">
    <name type="scientific">Bos mutus</name>
    <name type="common">wild yak</name>
    <dbReference type="NCBI Taxonomy" id="72004"/>
    <lineage>
        <taxon>Eukaryota</taxon>
        <taxon>Metazoa</taxon>
        <taxon>Chordata</taxon>
        <taxon>Craniata</taxon>
        <taxon>Vertebrata</taxon>
        <taxon>Euteleostomi</taxon>
        <taxon>Mammalia</taxon>
        <taxon>Eutheria</taxon>
        <taxon>Laurasiatheria</taxon>
        <taxon>Artiodactyla</taxon>
        <taxon>Ruminantia</taxon>
        <taxon>Pecora</taxon>
        <taxon>Bovidae</taxon>
        <taxon>Bovinae</taxon>
        <taxon>Bos</taxon>
    </lineage>
</organism>
<evidence type="ECO:0000313" key="3">
    <source>
        <dbReference type="Proteomes" id="UP000322234"/>
    </source>
</evidence>
<gene>
    <name evidence="2" type="ORF">E5288_WYG004616</name>
</gene>
<accession>A0A6B0RMT2</accession>
<protein>
    <submittedName>
        <fullName evidence="2">Uncharacterized protein</fullName>
    </submittedName>
</protein>
<sequence>MQVAKGRVRNEQEKTPTGRGVTGASQDVTFQCKDPVRKSTATWKFGKHPYAFPKGKTQNGPKVPFERIPLTPPPPSPPTPRPKPDSNH</sequence>
<proteinExistence type="predicted"/>
<name>A0A6B0RMT2_9CETA</name>
<keyword evidence="3" id="KW-1185">Reference proteome</keyword>
<feature type="compositionally biased region" description="Pro residues" evidence="1">
    <location>
        <begin position="70"/>
        <end position="81"/>
    </location>
</feature>
<dbReference type="AlphaFoldDB" id="A0A6B0RMT2"/>
<dbReference type="EMBL" id="VBQZ03000071">
    <property type="protein sequence ID" value="MXQ91469.1"/>
    <property type="molecule type" value="Genomic_DNA"/>
</dbReference>
<evidence type="ECO:0000256" key="1">
    <source>
        <dbReference type="SAM" id="MobiDB-lite"/>
    </source>
</evidence>
<evidence type="ECO:0000313" key="2">
    <source>
        <dbReference type="EMBL" id="MXQ91469.1"/>
    </source>
</evidence>